<comment type="caution">
    <text evidence="2">The sequence shown here is derived from an EMBL/GenBank/DDBJ whole genome shotgun (WGS) entry which is preliminary data.</text>
</comment>
<keyword evidence="3" id="KW-1185">Reference proteome</keyword>
<dbReference type="OrthoDB" id="9812722at2"/>
<dbReference type="RefSeq" id="WP_127698624.1">
    <property type="nucleotide sequence ID" value="NZ_SACS01000007.1"/>
</dbReference>
<feature type="compositionally biased region" description="Basic and acidic residues" evidence="1">
    <location>
        <begin position="41"/>
        <end position="54"/>
    </location>
</feature>
<accession>A0A437QZG4</accession>
<feature type="region of interest" description="Disordered" evidence="1">
    <location>
        <begin position="34"/>
        <end position="152"/>
    </location>
</feature>
<reference evidence="2 3" key="1">
    <citation type="submission" date="2019-01" db="EMBL/GenBank/DDBJ databases">
        <authorList>
            <person name="Chen W.-M."/>
        </authorList>
    </citation>
    <scope>NUCLEOTIDE SEQUENCE [LARGE SCALE GENOMIC DNA]</scope>
    <source>
        <strain evidence="2 3">KYPC3</strain>
    </source>
</reference>
<dbReference type="Pfam" id="PF12118">
    <property type="entry name" value="SprA-related"/>
    <property type="match status" value="1"/>
</dbReference>
<gene>
    <name evidence="2" type="ORF">EOE67_08275</name>
</gene>
<dbReference type="EMBL" id="SACS01000007">
    <property type="protein sequence ID" value="RVU39899.1"/>
    <property type="molecule type" value="Genomic_DNA"/>
</dbReference>
<evidence type="ECO:0008006" key="4">
    <source>
        <dbReference type="Google" id="ProtNLM"/>
    </source>
</evidence>
<evidence type="ECO:0000256" key="1">
    <source>
        <dbReference type="SAM" id="MobiDB-lite"/>
    </source>
</evidence>
<proteinExistence type="predicted"/>
<sequence>MAITSVYPNVSPYIGNPGVDLARRENLRREIIEPVAQAERGAAEKGVISEDKSRNNSNMATGTYTEDARSRGTELKQAVGGRQENGEGRDGQNENSNGKQQNAAQQRQEAAEQRELAELKKRDAEVKAHEAAHASVGGQLASSPSFSFDLGPDGQQYAVAGEVQIDLSPVPGDPQATIIKMQQVKAAALSPSEPSAADRQIAAEAARRITEAQAELAKEFIKVNEPPAADGDYDALAAFSELTGRLDLGEDTPVNRRPSDEFTDEENTEPSSSRSRYAPPESRSLEIDSTMQLRKEVISGFYARSTVPAERPLLQMA</sequence>
<dbReference type="Proteomes" id="UP000283077">
    <property type="component" value="Unassembled WGS sequence"/>
</dbReference>
<organism evidence="2 3">
    <name type="scientific">Rheinheimera riviphila</name>
    <dbReference type="NCBI Taxonomy" id="1834037"/>
    <lineage>
        <taxon>Bacteria</taxon>
        <taxon>Pseudomonadati</taxon>
        <taxon>Pseudomonadota</taxon>
        <taxon>Gammaproteobacteria</taxon>
        <taxon>Chromatiales</taxon>
        <taxon>Chromatiaceae</taxon>
        <taxon>Rheinheimera</taxon>
    </lineage>
</organism>
<evidence type="ECO:0000313" key="2">
    <source>
        <dbReference type="EMBL" id="RVU39899.1"/>
    </source>
</evidence>
<evidence type="ECO:0000313" key="3">
    <source>
        <dbReference type="Proteomes" id="UP000283077"/>
    </source>
</evidence>
<name>A0A437QZG4_9GAMM</name>
<feature type="region of interest" description="Disordered" evidence="1">
    <location>
        <begin position="244"/>
        <end position="289"/>
    </location>
</feature>
<protein>
    <recommendedName>
        <fullName evidence="4">Catalase</fullName>
    </recommendedName>
</protein>
<feature type="compositionally biased region" description="Basic and acidic residues" evidence="1">
    <location>
        <begin position="109"/>
        <end position="132"/>
    </location>
</feature>
<dbReference type="InterPro" id="IPR021973">
    <property type="entry name" value="SprA-related"/>
</dbReference>
<feature type="compositionally biased region" description="Polar residues" evidence="1">
    <location>
        <begin position="55"/>
        <end position="64"/>
    </location>
</feature>
<dbReference type="AlphaFoldDB" id="A0A437QZG4"/>